<name>A0A0F9GHF8_9ZZZZ</name>
<protein>
    <submittedName>
        <fullName evidence="1">Uncharacterized protein</fullName>
    </submittedName>
</protein>
<organism evidence="1">
    <name type="scientific">marine sediment metagenome</name>
    <dbReference type="NCBI Taxonomy" id="412755"/>
    <lineage>
        <taxon>unclassified sequences</taxon>
        <taxon>metagenomes</taxon>
        <taxon>ecological metagenomes</taxon>
    </lineage>
</organism>
<reference evidence="1" key="1">
    <citation type="journal article" date="2015" name="Nature">
        <title>Complex archaea that bridge the gap between prokaryotes and eukaryotes.</title>
        <authorList>
            <person name="Spang A."/>
            <person name="Saw J.H."/>
            <person name="Jorgensen S.L."/>
            <person name="Zaremba-Niedzwiedzka K."/>
            <person name="Martijn J."/>
            <person name="Lind A.E."/>
            <person name="van Eijk R."/>
            <person name="Schleper C."/>
            <person name="Guy L."/>
            <person name="Ettema T.J."/>
        </authorList>
    </citation>
    <scope>NUCLEOTIDE SEQUENCE</scope>
</reference>
<sequence length="201" mass="23658">MTEEEIPEIHIDHRAYHGQKERLITPFDFDEIPVKVEFSIHRMRALDDNSLKEIRRPPPEYMNIWVKLEYGGWIAPVLFDENGRPYIMAPAKHQETAPLLDAIVAGLKDTKPIMVQVYIREEHAEELMELLKVATDFCDYCGKPLNTKGGPHSWLEHDTESIADVYNCRFCETESIRWDKDFLDRHTVLRDMGEYRELKTR</sequence>
<comment type="caution">
    <text evidence="1">The sequence shown here is derived from an EMBL/GenBank/DDBJ whole genome shotgun (WGS) entry which is preliminary data.</text>
</comment>
<proteinExistence type="predicted"/>
<gene>
    <name evidence="1" type="ORF">LCGC14_2183190</name>
</gene>
<dbReference type="AlphaFoldDB" id="A0A0F9GHF8"/>
<evidence type="ECO:0000313" key="1">
    <source>
        <dbReference type="EMBL" id="KKL62637.1"/>
    </source>
</evidence>
<accession>A0A0F9GHF8</accession>
<dbReference type="EMBL" id="LAZR01028429">
    <property type="protein sequence ID" value="KKL62637.1"/>
    <property type="molecule type" value="Genomic_DNA"/>
</dbReference>